<comment type="subcellular location">
    <subcellularLocation>
        <location evidence="1">Membrane</location>
        <topology evidence="1">Multi-pass membrane protein</topology>
    </subcellularLocation>
</comment>
<name>A0A812NNE0_SYMPI</name>
<dbReference type="GO" id="GO:0016020">
    <property type="term" value="C:membrane"/>
    <property type="evidence" value="ECO:0007669"/>
    <property type="project" value="UniProtKB-SubCell"/>
</dbReference>
<accession>A0A812NNE0</accession>
<evidence type="ECO:0000313" key="6">
    <source>
        <dbReference type="EMBL" id="CAE7325087.1"/>
    </source>
</evidence>
<feature type="domain" description="ABC transporter" evidence="5">
    <location>
        <begin position="131"/>
        <end position="190"/>
    </location>
</feature>
<dbReference type="Proteomes" id="UP000649617">
    <property type="component" value="Unassembled WGS sequence"/>
</dbReference>
<comment type="caution">
    <text evidence="6">The sequence shown here is derived from an EMBL/GenBank/DDBJ whole genome shotgun (WGS) entry which is preliminary data.</text>
</comment>
<dbReference type="InterPro" id="IPR039421">
    <property type="entry name" value="Type_1_exporter"/>
</dbReference>
<dbReference type="AlphaFoldDB" id="A0A812NNE0"/>
<dbReference type="InterPro" id="IPR036640">
    <property type="entry name" value="ABC1_TM_sf"/>
</dbReference>
<dbReference type="PANTHER" id="PTHR43394">
    <property type="entry name" value="ATP-DEPENDENT PERMEASE MDL1, MITOCHONDRIAL"/>
    <property type="match status" value="1"/>
</dbReference>
<evidence type="ECO:0000256" key="2">
    <source>
        <dbReference type="ARBA" id="ARBA00022692"/>
    </source>
</evidence>
<dbReference type="Gene3D" id="3.40.50.300">
    <property type="entry name" value="P-loop containing nucleotide triphosphate hydrolases"/>
    <property type="match status" value="1"/>
</dbReference>
<dbReference type="GO" id="GO:0005524">
    <property type="term" value="F:ATP binding"/>
    <property type="evidence" value="ECO:0007669"/>
    <property type="project" value="InterPro"/>
</dbReference>
<keyword evidence="7" id="KW-1185">Reference proteome</keyword>
<protein>
    <submittedName>
        <fullName evidence="6">Tap2 protein</fullName>
    </submittedName>
</protein>
<dbReference type="EMBL" id="CAJNIZ010011814">
    <property type="protein sequence ID" value="CAE7325087.1"/>
    <property type="molecule type" value="Genomic_DNA"/>
</dbReference>
<sequence length="191" mass="21206">HTSLQRLSLEEASSMKLTVTQGAAQVAADTLQQAIYCISLWVGLVWVNVDSSAAEMTSFLLLVSKLSHQVHNFKAQVEDVFNRSDNLAEHFEFLDQQPKIFPGTYDGPVSGEVIFQDVSFAYPTRPEQKVLHELSMELQPGKTTALVGASGSGKSTSVQLIFRYYDPLAGTILIDGVPMKDWDLTHLHRHM</sequence>
<dbReference type="SUPFAM" id="SSF52540">
    <property type="entry name" value="P-loop containing nucleoside triphosphate hydrolases"/>
    <property type="match status" value="1"/>
</dbReference>
<reference evidence="6" key="1">
    <citation type="submission" date="2021-02" db="EMBL/GenBank/DDBJ databases">
        <authorList>
            <person name="Dougan E. K."/>
            <person name="Rhodes N."/>
            <person name="Thang M."/>
            <person name="Chan C."/>
        </authorList>
    </citation>
    <scope>NUCLEOTIDE SEQUENCE</scope>
</reference>
<dbReference type="InterPro" id="IPR003439">
    <property type="entry name" value="ABC_transporter-like_ATP-bd"/>
</dbReference>
<evidence type="ECO:0000256" key="4">
    <source>
        <dbReference type="ARBA" id="ARBA00023136"/>
    </source>
</evidence>
<organism evidence="6 7">
    <name type="scientific">Symbiodinium pilosum</name>
    <name type="common">Dinoflagellate</name>
    <dbReference type="NCBI Taxonomy" id="2952"/>
    <lineage>
        <taxon>Eukaryota</taxon>
        <taxon>Sar</taxon>
        <taxon>Alveolata</taxon>
        <taxon>Dinophyceae</taxon>
        <taxon>Suessiales</taxon>
        <taxon>Symbiodiniaceae</taxon>
        <taxon>Symbiodinium</taxon>
    </lineage>
</organism>
<evidence type="ECO:0000313" key="7">
    <source>
        <dbReference type="Proteomes" id="UP000649617"/>
    </source>
</evidence>
<keyword evidence="4" id="KW-0472">Membrane</keyword>
<keyword evidence="3" id="KW-1133">Transmembrane helix</keyword>
<dbReference type="Gene3D" id="1.20.1560.10">
    <property type="entry name" value="ABC transporter type 1, transmembrane domain"/>
    <property type="match status" value="1"/>
</dbReference>
<keyword evidence="2" id="KW-0812">Transmembrane</keyword>
<dbReference type="GO" id="GO:0016887">
    <property type="term" value="F:ATP hydrolysis activity"/>
    <property type="evidence" value="ECO:0007669"/>
    <property type="project" value="InterPro"/>
</dbReference>
<dbReference type="Pfam" id="PF00005">
    <property type="entry name" value="ABC_tran"/>
    <property type="match status" value="1"/>
</dbReference>
<evidence type="ECO:0000256" key="1">
    <source>
        <dbReference type="ARBA" id="ARBA00004141"/>
    </source>
</evidence>
<dbReference type="PANTHER" id="PTHR43394:SF1">
    <property type="entry name" value="ATP-BINDING CASSETTE SUB-FAMILY B MEMBER 10, MITOCHONDRIAL"/>
    <property type="match status" value="1"/>
</dbReference>
<dbReference type="OrthoDB" id="414355at2759"/>
<evidence type="ECO:0000259" key="5">
    <source>
        <dbReference type="Pfam" id="PF00005"/>
    </source>
</evidence>
<proteinExistence type="predicted"/>
<dbReference type="GO" id="GO:0015421">
    <property type="term" value="F:ABC-type oligopeptide transporter activity"/>
    <property type="evidence" value="ECO:0007669"/>
    <property type="project" value="TreeGrafter"/>
</dbReference>
<dbReference type="InterPro" id="IPR027417">
    <property type="entry name" value="P-loop_NTPase"/>
</dbReference>
<feature type="non-terminal residue" evidence="6">
    <location>
        <position position="1"/>
    </location>
</feature>
<feature type="non-terminal residue" evidence="6">
    <location>
        <position position="191"/>
    </location>
</feature>
<gene>
    <name evidence="6" type="primary">Tap2</name>
    <name evidence="6" type="ORF">SPIL2461_LOCUS7515</name>
</gene>
<evidence type="ECO:0000256" key="3">
    <source>
        <dbReference type="ARBA" id="ARBA00022989"/>
    </source>
</evidence>